<dbReference type="EMBL" id="JAUEIF010000001">
    <property type="protein sequence ID" value="MDN0024167.1"/>
    <property type="molecule type" value="Genomic_DNA"/>
</dbReference>
<protein>
    <submittedName>
        <fullName evidence="3">Glycosyl hydrolase 115 family protein</fullName>
    </submittedName>
</protein>
<dbReference type="GO" id="GO:0005975">
    <property type="term" value="P:carbohydrate metabolic process"/>
    <property type="evidence" value="ECO:0007669"/>
    <property type="project" value="UniProtKB-ARBA"/>
</dbReference>
<dbReference type="Pfam" id="PF15979">
    <property type="entry name" value="Glyco_hydro_115"/>
    <property type="match status" value="1"/>
</dbReference>
<keyword evidence="1 3" id="KW-0378">Hydrolase</keyword>
<accession>A0AAW7JF36</accession>
<reference evidence="3" key="2">
    <citation type="submission" date="2023-08" db="EMBL/GenBank/DDBJ databases">
        <title>Identification and characterization of horizontal gene transfer across gut microbiota members of farm animals based on homology search.</title>
        <authorList>
            <person name="Schwarzerova J."/>
            <person name="Nykrynova M."/>
            <person name="Jureckova K."/>
            <person name="Cejkova D."/>
            <person name="Rychlik I."/>
        </authorList>
    </citation>
    <scope>NUCLEOTIDE SEQUENCE</scope>
    <source>
        <strain evidence="3">ET15</strain>
        <strain evidence="2">ET37</strain>
    </source>
</reference>
<evidence type="ECO:0000256" key="1">
    <source>
        <dbReference type="ARBA" id="ARBA00022801"/>
    </source>
</evidence>
<dbReference type="GO" id="GO:0016787">
    <property type="term" value="F:hydrolase activity"/>
    <property type="evidence" value="ECO:0007669"/>
    <property type="project" value="UniProtKB-KW"/>
</dbReference>
<reference evidence="3" key="1">
    <citation type="submission" date="2023-06" db="EMBL/GenBank/DDBJ databases">
        <authorList>
            <person name="Zeman M."/>
            <person name="Kubasova T."/>
            <person name="Jahodarova E."/>
            <person name="Nykrynova M."/>
            <person name="Rychlik I."/>
        </authorList>
    </citation>
    <scope>NUCLEOTIDE SEQUENCE</scope>
    <source>
        <strain evidence="3">ET15</strain>
        <strain evidence="2">ET37</strain>
    </source>
</reference>
<dbReference type="Gene3D" id="3.20.20.520">
    <property type="entry name" value="Glycosyl hydrolase family 115"/>
    <property type="match status" value="1"/>
</dbReference>
<dbReference type="SUPFAM" id="SSF55545">
    <property type="entry name" value="beta-N-acetylhexosaminidase-like domain"/>
    <property type="match status" value="1"/>
</dbReference>
<evidence type="ECO:0000313" key="5">
    <source>
        <dbReference type="Proteomes" id="UP001168478"/>
    </source>
</evidence>
<name>A0AAW7JF36_9BACT</name>
<dbReference type="PANTHER" id="PTHR37842:SF2">
    <property type="entry name" value="GYLCOSYL HYDROLASE 115 C-TERMINAL DOMAIN-CONTAINING PROTEIN"/>
    <property type="match status" value="1"/>
</dbReference>
<dbReference type="InterPro" id="IPR029018">
    <property type="entry name" value="Hex-like_dom2"/>
</dbReference>
<evidence type="ECO:0000313" key="2">
    <source>
        <dbReference type="EMBL" id="MDN0021671.1"/>
    </source>
</evidence>
<evidence type="ECO:0000313" key="4">
    <source>
        <dbReference type="Proteomes" id="UP001167831"/>
    </source>
</evidence>
<comment type="caution">
    <text evidence="3">The sequence shown here is derived from an EMBL/GenBank/DDBJ whole genome shotgun (WGS) entry which is preliminary data.</text>
</comment>
<gene>
    <name evidence="2" type="ORF">QVN81_01345</name>
    <name evidence="3" type="ORF">QVN84_01335</name>
</gene>
<dbReference type="Proteomes" id="UP001168478">
    <property type="component" value="Unassembled WGS sequence"/>
</dbReference>
<dbReference type="EMBL" id="JAUEIE010000001">
    <property type="protein sequence ID" value="MDN0021671.1"/>
    <property type="molecule type" value="Genomic_DNA"/>
</dbReference>
<dbReference type="InterPro" id="IPR031924">
    <property type="entry name" value="GH115"/>
</dbReference>
<proteinExistence type="predicted"/>
<dbReference type="Gene3D" id="3.30.379.10">
    <property type="entry name" value="Chitobiase/beta-hexosaminidase domain 2-like"/>
    <property type="match status" value="1"/>
</dbReference>
<evidence type="ECO:0000313" key="3">
    <source>
        <dbReference type="EMBL" id="MDN0024167.1"/>
    </source>
</evidence>
<organism evidence="3 5">
    <name type="scientific">Leyella lascolaii</name>
    <dbReference type="NCBI Taxonomy" id="1776379"/>
    <lineage>
        <taxon>Bacteria</taxon>
        <taxon>Pseudomonadati</taxon>
        <taxon>Bacteroidota</taxon>
        <taxon>Bacteroidia</taxon>
        <taxon>Bacteroidales</taxon>
        <taxon>Prevotellaceae</taxon>
        <taxon>Leyella</taxon>
    </lineage>
</organism>
<dbReference type="AlphaFoldDB" id="A0AAW7JF36"/>
<dbReference type="PANTHER" id="PTHR37842">
    <property type="match status" value="1"/>
</dbReference>
<dbReference type="RefSeq" id="WP_289824480.1">
    <property type="nucleotide sequence ID" value="NZ_JAUEIE010000001.1"/>
</dbReference>
<sequence>MRRLFTIMIMCIVALQSSKADNAITITKENTSVVMSADECGPVRLAVDALCRDFGKVMGFKPEVKDGIAGSGIELVVVNDATPSSRAFLPAETEGWGDNTFEAHRIKADGNRIYLHGMDMRGTIYAIYSFSEKFLGVPPLWYWCSWQPEHKDAVEVPAAYSYFQPSPTVRYRAWFPNDEDLFIPWRAKSSDNNELWLETMLRLKLNTVEHTATVTTYGTLNSEAQLYKKYGLVLTSHHMIALNNSFANWDAYWKEVRHTTPPPLSVKDMASLKEFWQYSIDAVKNSGVENLWQVSFRGKTDQPFWSVFVDAPESDAERGKVITEMVNTQYEMIRESTGEDNPFVRMTFYDEISSLLAAGHIQPPTATNMLWTFVAGRRDHYPYDDLVAWNNADNVKLGYYMNLQFYSTGAHLAPAEGPWKMEDNYRYVQSKGPLTFSVVNAGNLREFLMEMSANAAMMWNAETYDTDTFLASFCSQYFGDEHAAEAAGIIHDFYYSYWNQKKSDFPGGFDRQYVFQDLRHAQVIKQINDAWNSYSDNPLKEIGYESVPGRTFRIEGDNQVQSIIDGTAAEMEAFADVADRCDRLMPLLPADRQTFFYDHVAAYAHYMAHLSAATHYFTHAYKHPDSRFDDLSRALTEMKAAKAALTASEHDVFDGWYDTDDKFDMDGKIDIIRSRLAENEDLTLTRQLINNYDFELKHNGQHNPSGNIERGIPYGWESEGTLKKGANGLDSYGINQDAKNPHGLNVCWINSVPMPDKFTLYQTIPAEKLGAGTYRVACRLWVEANKKTSCRLFANDNVQYYGYKNDYTNLLTEGEHADYAGYAGGNTSDIVLKEMEVTVDIADGEDLTIGIKTGNRKNNGTVATDNAGWFKVDFFRIHRLTPTSIDDAQTAAASPAPEGIYSLDGQLVSRDNTTEAPLKRGIYIVGGKKKAVR</sequence>
<dbReference type="InterPro" id="IPR042301">
    <property type="entry name" value="GH115_sf"/>
</dbReference>
<dbReference type="Proteomes" id="UP001167831">
    <property type="component" value="Unassembled WGS sequence"/>
</dbReference>
<keyword evidence="4" id="KW-1185">Reference proteome</keyword>